<gene>
    <name evidence="1" type="ORF">OSCT_2146</name>
</gene>
<sequence>MRISNKGDYALRALFDLAQHIGRGPIQSDEIATRQGIPVNYLNHLLISLRKAGLIESLRGSQGGHLLARSPESITLLEIFEVVEGQLLCAEPARDDLIPTVPEDRQLINDFWVQLRQRVEQMLAGITLDDLCQRKQQCNGDVMYYI</sequence>
<dbReference type="PANTHER" id="PTHR33221:SF16">
    <property type="entry name" value="HTH-TYPE TRANSCRIPTIONAL REGULATOR SLR0846-RELATED"/>
    <property type="match status" value="1"/>
</dbReference>
<dbReference type="EMBL" id="ADVR01000093">
    <property type="protein sequence ID" value="EFO79991.1"/>
    <property type="molecule type" value="Genomic_DNA"/>
</dbReference>
<accession>E1IFP5</accession>
<name>E1IFP5_9CHLR</name>
<dbReference type="Proteomes" id="UP000054010">
    <property type="component" value="Unassembled WGS sequence"/>
</dbReference>
<dbReference type="AlphaFoldDB" id="E1IFP5"/>
<dbReference type="SUPFAM" id="SSF46785">
    <property type="entry name" value="Winged helix' DNA-binding domain"/>
    <property type="match status" value="1"/>
</dbReference>
<dbReference type="PROSITE" id="PS51197">
    <property type="entry name" value="HTH_RRF2_2"/>
    <property type="match status" value="1"/>
</dbReference>
<evidence type="ECO:0000313" key="2">
    <source>
        <dbReference type="Proteomes" id="UP000054010"/>
    </source>
</evidence>
<dbReference type="InterPro" id="IPR036388">
    <property type="entry name" value="WH-like_DNA-bd_sf"/>
</dbReference>
<dbReference type="STRING" id="765420.OSCT_2146"/>
<comment type="caution">
    <text evidence="1">The sequence shown here is derived from an EMBL/GenBank/DDBJ whole genome shotgun (WGS) entry which is preliminary data.</text>
</comment>
<dbReference type="PANTHER" id="PTHR33221">
    <property type="entry name" value="WINGED HELIX-TURN-HELIX TRANSCRIPTIONAL REGULATOR, RRF2 FAMILY"/>
    <property type="match status" value="1"/>
</dbReference>
<dbReference type="Gene3D" id="1.10.10.10">
    <property type="entry name" value="Winged helix-like DNA-binding domain superfamily/Winged helix DNA-binding domain"/>
    <property type="match status" value="1"/>
</dbReference>
<evidence type="ECO:0000313" key="1">
    <source>
        <dbReference type="EMBL" id="EFO79991.1"/>
    </source>
</evidence>
<dbReference type="Pfam" id="PF02082">
    <property type="entry name" value="Rrf2"/>
    <property type="match status" value="1"/>
</dbReference>
<dbReference type="OrthoDB" id="9808360at2"/>
<proteinExistence type="predicted"/>
<dbReference type="InterPro" id="IPR036390">
    <property type="entry name" value="WH_DNA-bd_sf"/>
</dbReference>
<protein>
    <submittedName>
        <fullName evidence="1">Rrf2 family transcriptional regulator</fullName>
    </submittedName>
</protein>
<keyword evidence="2" id="KW-1185">Reference proteome</keyword>
<dbReference type="NCBIfam" id="TIGR00738">
    <property type="entry name" value="rrf2_super"/>
    <property type="match status" value="1"/>
</dbReference>
<organism evidence="1 2">
    <name type="scientific">Oscillochloris trichoides DG-6</name>
    <dbReference type="NCBI Taxonomy" id="765420"/>
    <lineage>
        <taxon>Bacteria</taxon>
        <taxon>Bacillati</taxon>
        <taxon>Chloroflexota</taxon>
        <taxon>Chloroflexia</taxon>
        <taxon>Chloroflexales</taxon>
        <taxon>Chloroflexineae</taxon>
        <taxon>Oscillochloridaceae</taxon>
        <taxon>Oscillochloris</taxon>
    </lineage>
</organism>
<dbReference type="HOGENOM" id="CLU_107144_0_1_0"/>
<reference evidence="1 2" key="1">
    <citation type="journal article" date="2011" name="J. Bacteriol.">
        <title>Draft genome sequence of the anoxygenic filamentous phototrophic bacterium Oscillochloris trichoides subsp. DG-6.</title>
        <authorList>
            <person name="Kuznetsov B.B."/>
            <person name="Ivanovsky R.N."/>
            <person name="Keppen O.I."/>
            <person name="Sukhacheva M.V."/>
            <person name="Bumazhkin B.K."/>
            <person name="Patutina E.O."/>
            <person name="Beletsky A.V."/>
            <person name="Mardanov A.V."/>
            <person name="Baslerov R.V."/>
            <person name="Panteleeva A.N."/>
            <person name="Kolganova T.V."/>
            <person name="Ravin N.V."/>
            <person name="Skryabin K.G."/>
        </authorList>
    </citation>
    <scope>NUCLEOTIDE SEQUENCE [LARGE SCALE GENOMIC DNA]</scope>
    <source>
        <strain evidence="1 2">DG-6</strain>
    </source>
</reference>
<dbReference type="GO" id="GO:0005829">
    <property type="term" value="C:cytosol"/>
    <property type="evidence" value="ECO:0007669"/>
    <property type="project" value="TreeGrafter"/>
</dbReference>
<dbReference type="GO" id="GO:0003700">
    <property type="term" value="F:DNA-binding transcription factor activity"/>
    <property type="evidence" value="ECO:0007669"/>
    <property type="project" value="TreeGrafter"/>
</dbReference>
<dbReference type="eggNOG" id="COG1959">
    <property type="taxonomic scope" value="Bacteria"/>
</dbReference>
<dbReference type="InterPro" id="IPR000944">
    <property type="entry name" value="Tscrpt_reg_Rrf2"/>
</dbReference>